<dbReference type="AlphaFoldDB" id="A0A565BED1"/>
<evidence type="ECO:0000313" key="2">
    <source>
        <dbReference type="EMBL" id="VVA99724.1"/>
    </source>
</evidence>
<dbReference type="Proteomes" id="UP000489600">
    <property type="component" value="Unassembled WGS sequence"/>
</dbReference>
<evidence type="ECO:0000313" key="3">
    <source>
        <dbReference type="Proteomes" id="UP000489600"/>
    </source>
</evidence>
<evidence type="ECO:0008006" key="4">
    <source>
        <dbReference type="Google" id="ProtNLM"/>
    </source>
</evidence>
<dbReference type="EMBL" id="CABITT030000003">
    <property type="protein sequence ID" value="VVA99724.1"/>
    <property type="molecule type" value="Genomic_DNA"/>
</dbReference>
<comment type="caution">
    <text evidence="2">The sequence shown here is derived from an EMBL/GenBank/DDBJ whole genome shotgun (WGS) entry which is preliminary data.</text>
</comment>
<name>A0A565BED1_9BRAS</name>
<dbReference type="InterPro" id="IPR024768">
    <property type="entry name" value="Marf1"/>
</dbReference>
<evidence type="ECO:0000256" key="1">
    <source>
        <dbReference type="SAM" id="MobiDB-lite"/>
    </source>
</evidence>
<dbReference type="PANTHER" id="PTHR14379:SF3">
    <property type="entry name" value="MEIOSIS REGULATOR AND MRNA STABILITY FACTOR 1"/>
    <property type="match status" value="1"/>
</dbReference>
<dbReference type="PANTHER" id="PTHR14379">
    <property type="entry name" value="LIMKAIN B LKAP"/>
    <property type="match status" value="1"/>
</dbReference>
<proteinExistence type="predicted"/>
<reference evidence="2" key="1">
    <citation type="submission" date="2019-07" db="EMBL/GenBank/DDBJ databases">
        <authorList>
            <person name="Dittberner H."/>
        </authorList>
    </citation>
    <scope>NUCLEOTIDE SEQUENCE [LARGE SCALE GENOMIC DNA]</scope>
</reference>
<dbReference type="GO" id="GO:0010468">
    <property type="term" value="P:regulation of gene expression"/>
    <property type="evidence" value="ECO:0007669"/>
    <property type="project" value="InterPro"/>
</dbReference>
<organism evidence="2 3">
    <name type="scientific">Arabis nemorensis</name>
    <dbReference type="NCBI Taxonomy" id="586526"/>
    <lineage>
        <taxon>Eukaryota</taxon>
        <taxon>Viridiplantae</taxon>
        <taxon>Streptophyta</taxon>
        <taxon>Embryophyta</taxon>
        <taxon>Tracheophyta</taxon>
        <taxon>Spermatophyta</taxon>
        <taxon>Magnoliopsida</taxon>
        <taxon>eudicotyledons</taxon>
        <taxon>Gunneridae</taxon>
        <taxon>Pentapetalae</taxon>
        <taxon>rosids</taxon>
        <taxon>malvids</taxon>
        <taxon>Brassicales</taxon>
        <taxon>Brassicaceae</taxon>
        <taxon>Arabideae</taxon>
        <taxon>Arabis</taxon>
    </lineage>
</organism>
<accession>A0A565BED1</accession>
<gene>
    <name evidence="2" type="ORF">ANE_LOCUS10169</name>
</gene>
<dbReference type="GO" id="GO:0005777">
    <property type="term" value="C:peroxisome"/>
    <property type="evidence" value="ECO:0007669"/>
    <property type="project" value="InterPro"/>
</dbReference>
<dbReference type="CDD" id="cd10910">
    <property type="entry name" value="PIN_limkain_b1_N_like"/>
    <property type="match status" value="1"/>
</dbReference>
<sequence>MRTIQRLYSLGRERSAKVPREKAVWWDINGCLIPPGYDPLCVRQSIESALNKSCGYSFGLEEEVAIFAIGNLIPLTPDDSEDLYYSGISMIHTDFSGLREIFGNMLSWLNDNPHPATGMLISEDPCAYSLVEGEGRSNSMLDHKRAGKPLWMCTLCDFTTDNYNDFAADLYEIVHDQTLYEDTHFPPNEIDIFLQFRKDKDRMLDMLELEQEILSSEHPDKDDPQSEDLVSFLKKDASGINSPCTWGEEEE</sequence>
<feature type="region of interest" description="Disordered" evidence="1">
    <location>
        <begin position="214"/>
        <end position="251"/>
    </location>
</feature>
<dbReference type="OrthoDB" id="10521646at2759"/>
<keyword evidence="3" id="KW-1185">Reference proteome</keyword>
<protein>
    <recommendedName>
        <fullName evidence="4">NYN domain-containing protein</fullName>
    </recommendedName>
</protein>
<feature type="compositionally biased region" description="Basic and acidic residues" evidence="1">
    <location>
        <begin position="215"/>
        <end position="224"/>
    </location>
</feature>